<dbReference type="InterPro" id="IPR039261">
    <property type="entry name" value="FNR_nucleotide-bd"/>
</dbReference>
<dbReference type="AlphaFoldDB" id="A0AA47KKT5"/>
<dbReference type="EC" id="1.5.1.41" evidence="7"/>
<evidence type="ECO:0000256" key="4">
    <source>
        <dbReference type="ARBA" id="ARBA00023223"/>
    </source>
</evidence>
<dbReference type="Proteomes" id="UP001164748">
    <property type="component" value="Chromosome"/>
</dbReference>
<keyword evidence="2" id="KW-0274">FAD</keyword>
<protein>
    <submittedName>
        <fullName evidence="7">NAD(P)H-flavin reductase</fullName>
        <ecNumber evidence="7">1.5.1.41</ecNumber>
    </submittedName>
</protein>
<evidence type="ECO:0000313" key="7">
    <source>
        <dbReference type="EMBL" id="WBA08709.1"/>
    </source>
</evidence>
<sequence length="238" mass="26328">MSILCEVTAVEPLACHTYRIVLKPQQAVSYQPGQYVMAVMGEKDKRPFSLASSPCREDGAELELHVGAADENPFALEVVEKAKAVLESGEAGFEITEPAGDAWLRDSDRPLLLIAGGTGFSYVRSMVDHCISQEIQSPIFIYWGARTPCQLYAHDEMQALTESHSNITFMPVVEQAEGEWRGKVGNVLEAVMEDFVSLGAYDIYIAGRFEMAGVARDMFCKERGVSRDHLYSDAFAFI</sequence>
<comment type="similarity">
    <text evidence="5">Belongs to the Fre/LuxG FAD/NAD(P) flavoprotein oxidoreductase family.</text>
</comment>
<dbReference type="InterPro" id="IPR017938">
    <property type="entry name" value="Riboflavin_synthase-like_b-brl"/>
</dbReference>
<dbReference type="PROSITE" id="PS51384">
    <property type="entry name" value="FAD_FR"/>
    <property type="match status" value="1"/>
</dbReference>
<dbReference type="RefSeq" id="WP_269579087.1">
    <property type="nucleotide sequence ID" value="NZ_CP114588.1"/>
</dbReference>
<evidence type="ECO:0000313" key="8">
    <source>
        <dbReference type="Proteomes" id="UP001164748"/>
    </source>
</evidence>
<evidence type="ECO:0000259" key="6">
    <source>
        <dbReference type="PROSITE" id="PS51384"/>
    </source>
</evidence>
<dbReference type="EMBL" id="CP114588">
    <property type="protein sequence ID" value="WBA08709.1"/>
    <property type="molecule type" value="Genomic_DNA"/>
</dbReference>
<dbReference type="SUPFAM" id="SSF63380">
    <property type="entry name" value="Riboflavin synthase domain-like"/>
    <property type="match status" value="1"/>
</dbReference>
<evidence type="ECO:0000256" key="1">
    <source>
        <dbReference type="ARBA" id="ARBA00022630"/>
    </source>
</evidence>
<dbReference type="PANTHER" id="PTHR47354">
    <property type="entry name" value="NADH OXIDOREDUCTASE HCR"/>
    <property type="match status" value="1"/>
</dbReference>
<dbReference type="PRINTS" id="PR00410">
    <property type="entry name" value="PHEHYDRXLASE"/>
</dbReference>
<evidence type="ECO:0000256" key="2">
    <source>
        <dbReference type="ARBA" id="ARBA00022827"/>
    </source>
</evidence>
<dbReference type="GO" id="GO:0008218">
    <property type="term" value="P:bioluminescence"/>
    <property type="evidence" value="ECO:0007669"/>
    <property type="project" value="UniProtKB-KW"/>
</dbReference>
<dbReference type="NCBIfam" id="NF005963">
    <property type="entry name" value="PRK08051.1"/>
    <property type="match status" value="1"/>
</dbReference>
<name>A0AA47KKT5_9GAMM</name>
<keyword evidence="1" id="KW-0285">Flavoprotein</keyword>
<accession>A0AA47KKT5</accession>
<dbReference type="SUPFAM" id="SSF52343">
    <property type="entry name" value="Ferredoxin reductase-like, C-terminal NADP-linked domain"/>
    <property type="match status" value="1"/>
</dbReference>
<dbReference type="InterPro" id="IPR050415">
    <property type="entry name" value="MRET"/>
</dbReference>
<keyword evidence="4" id="KW-0455">Luminescence</keyword>
<dbReference type="Gene3D" id="3.40.50.80">
    <property type="entry name" value="Nucleotide-binding domain of ferredoxin-NADP reductase (FNR) module"/>
    <property type="match status" value="1"/>
</dbReference>
<dbReference type="InterPro" id="IPR017927">
    <property type="entry name" value="FAD-bd_FR_type"/>
</dbReference>
<dbReference type="InterPro" id="IPR001433">
    <property type="entry name" value="OxRdtase_FAD/NAD-bd"/>
</dbReference>
<dbReference type="CDD" id="cd06189">
    <property type="entry name" value="flavin_oxioreductase"/>
    <property type="match status" value="1"/>
</dbReference>
<dbReference type="GO" id="GO:0052875">
    <property type="term" value="F:riboflavin reductase [NAD(P)H] activity"/>
    <property type="evidence" value="ECO:0007669"/>
    <property type="project" value="UniProtKB-EC"/>
</dbReference>
<evidence type="ECO:0000256" key="5">
    <source>
        <dbReference type="ARBA" id="ARBA00038177"/>
    </source>
</evidence>
<evidence type="ECO:0000256" key="3">
    <source>
        <dbReference type="ARBA" id="ARBA00023002"/>
    </source>
</evidence>
<organism evidence="7 8">
    <name type="scientific">Salinivibrio kushneri</name>
    <dbReference type="NCBI Taxonomy" id="1908198"/>
    <lineage>
        <taxon>Bacteria</taxon>
        <taxon>Pseudomonadati</taxon>
        <taxon>Pseudomonadota</taxon>
        <taxon>Gammaproteobacteria</taxon>
        <taxon>Vibrionales</taxon>
        <taxon>Vibrionaceae</taxon>
        <taxon>Salinivibrio</taxon>
    </lineage>
</organism>
<dbReference type="PANTHER" id="PTHR47354:SF7">
    <property type="entry name" value="NAD(P)H-FLAVIN REDUCTASE"/>
    <property type="match status" value="1"/>
</dbReference>
<proteinExistence type="inferred from homology"/>
<gene>
    <name evidence="7" type="primary">fre</name>
    <name evidence="7" type="ORF">N8M53_00305</name>
</gene>
<keyword evidence="3 7" id="KW-0560">Oxidoreductase</keyword>
<dbReference type="Gene3D" id="2.40.30.10">
    <property type="entry name" value="Translation factors"/>
    <property type="match status" value="1"/>
</dbReference>
<dbReference type="Pfam" id="PF00175">
    <property type="entry name" value="NAD_binding_1"/>
    <property type="match status" value="1"/>
</dbReference>
<feature type="domain" description="FAD-binding FR-type" evidence="6">
    <location>
        <begin position="1"/>
        <end position="105"/>
    </location>
</feature>
<reference evidence="7" key="1">
    <citation type="submission" date="2022-09" db="EMBL/GenBank/DDBJ databases">
        <authorList>
            <person name="Li Z.-J."/>
        </authorList>
    </citation>
    <scope>NUCLEOTIDE SEQUENCE</scope>
    <source>
        <strain evidence="7">TGB11</strain>
    </source>
</reference>